<evidence type="ECO:0000256" key="1">
    <source>
        <dbReference type="ARBA" id="ARBA00009235"/>
    </source>
</evidence>
<protein>
    <submittedName>
        <fullName evidence="4">6-phospho-3-hexuloisomerase</fullName>
        <ecNumber evidence="4">5.3.1.27</ecNumber>
    </submittedName>
    <submittedName>
        <fullName evidence="3">Hexulose-6-phosphate isomerase</fullName>
    </submittedName>
</protein>
<evidence type="ECO:0000313" key="6">
    <source>
        <dbReference type="Proteomes" id="UP000619376"/>
    </source>
</evidence>
<name>A0A7W8NPI0_9DEIO</name>
<evidence type="ECO:0000313" key="3">
    <source>
        <dbReference type="EMBL" id="GHF45484.1"/>
    </source>
</evidence>
<evidence type="ECO:0000259" key="2">
    <source>
        <dbReference type="PROSITE" id="PS51464"/>
    </source>
</evidence>
<dbReference type="GO" id="GO:0097367">
    <property type="term" value="F:carbohydrate derivative binding"/>
    <property type="evidence" value="ECO:0007669"/>
    <property type="project" value="InterPro"/>
</dbReference>
<organism evidence="4 5">
    <name type="scientific">Deinococcus metalli</name>
    <dbReference type="NCBI Taxonomy" id="1141878"/>
    <lineage>
        <taxon>Bacteria</taxon>
        <taxon>Thermotogati</taxon>
        <taxon>Deinococcota</taxon>
        <taxon>Deinococci</taxon>
        <taxon>Deinococcales</taxon>
        <taxon>Deinococcaceae</taxon>
        <taxon>Deinococcus</taxon>
    </lineage>
</organism>
<proteinExistence type="inferred from homology"/>
<dbReference type="PANTHER" id="PTHR43443:SF1">
    <property type="entry name" value="3-HEXULOSE-6-PHOSPHATE ISOMERASE"/>
    <property type="match status" value="1"/>
</dbReference>
<reference evidence="4 5" key="3">
    <citation type="submission" date="2020-08" db="EMBL/GenBank/DDBJ databases">
        <title>Genomic Encyclopedia of Type Strains, Phase IV (KMG-IV): sequencing the most valuable type-strain genomes for metagenomic binning, comparative biology and taxonomic classification.</title>
        <authorList>
            <person name="Goeker M."/>
        </authorList>
    </citation>
    <scope>NUCLEOTIDE SEQUENCE [LARGE SCALE GENOMIC DNA]</scope>
    <source>
        <strain evidence="4 5">DSM 27521</strain>
    </source>
</reference>
<dbReference type="Proteomes" id="UP000539473">
    <property type="component" value="Unassembled WGS sequence"/>
</dbReference>
<comment type="caution">
    <text evidence="4">The sequence shown here is derived from an EMBL/GenBank/DDBJ whole genome shotgun (WGS) entry which is preliminary data.</text>
</comment>
<dbReference type="AlphaFoldDB" id="A0A7W8NPI0"/>
<evidence type="ECO:0000313" key="4">
    <source>
        <dbReference type="EMBL" id="MBB5376806.1"/>
    </source>
</evidence>
<dbReference type="PROSITE" id="PS51464">
    <property type="entry name" value="SIS"/>
    <property type="match status" value="1"/>
</dbReference>
<keyword evidence="6" id="KW-1185">Reference proteome</keyword>
<dbReference type="InterPro" id="IPR001347">
    <property type="entry name" value="SIS_dom"/>
</dbReference>
<dbReference type="PANTHER" id="PTHR43443">
    <property type="entry name" value="3-HEXULOSE-6-PHOSPHATE ISOMERASE"/>
    <property type="match status" value="1"/>
</dbReference>
<dbReference type="EC" id="5.3.1.27" evidence="4"/>
<reference evidence="3" key="1">
    <citation type="journal article" date="2014" name="Int. J. Syst. Evol. Microbiol.">
        <title>Complete genome of a new Firmicutes species belonging to the dominant human colonic microbiota ('Ruminococcus bicirculans') reveals two chromosomes and a selective capacity to utilize plant glucans.</title>
        <authorList>
            <consortium name="NISC Comparative Sequencing Program"/>
            <person name="Wegmann U."/>
            <person name="Louis P."/>
            <person name="Goesmann A."/>
            <person name="Henrissat B."/>
            <person name="Duncan S.H."/>
            <person name="Flint H.J."/>
        </authorList>
    </citation>
    <scope>NUCLEOTIDE SEQUENCE</scope>
    <source>
        <strain evidence="3">CGMCC 1.18437</strain>
    </source>
</reference>
<dbReference type="RefSeq" id="WP_221274951.1">
    <property type="nucleotide sequence ID" value="NZ_BNAJ01000005.1"/>
</dbReference>
<keyword evidence="4" id="KW-0413">Isomerase</keyword>
<dbReference type="Pfam" id="PF01380">
    <property type="entry name" value="SIS"/>
    <property type="match status" value="1"/>
</dbReference>
<dbReference type="EMBL" id="JACHFK010000005">
    <property type="protein sequence ID" value="MBB5376806.1"/>
    <property type="molecule type" value="Genomic_DNA"/>
</dbReference>
<evidence type="ECO:0000313" key="5">
    <source>
        <dbReference type="Proteomes" id="UP000539473"/>
    </source>
</evidence>
<dbReference type="InterPro" id="IPR017552">
    <property type="entry name" value="PHI/rmpB"/>
</dbReference>
<dbReference type="InterPro" id="IPR046348">
    <property type="entry name" value="SIS_dom_sf"/>
</dbReference>
<reference evidence="6" key="2">
    <citation type="journal article" date="2019" name="Int. J. Syst. Evol. Microbiol.">
        <title>The Global Catalogue of Microorganisms (GCM) 10K type strain sequencing project: providing services to taxonomists for standard genome sequencing and annotation.</title>
        <authorList>
            <consortium name="The Broad Institute Genomics Platform"/>
            <consortium name="The Broad Institute Genome Sequencing Center for Infectious Disease"/>
            <person name="Wu L."/>
            <person name="Ma J."/>
        </authorList>
    </citation>
    <scope>NUCLEOTIDE SEQUENCE [LARGE SCALE GENOMIC DNA]</scope>
    <source>
        <strain evidence="6">CGMCC 1.18437</strain>
    </source>
</reference>
<dbReference type="Gene3D" id="3.40.50.10490">
    <property type="entry name" value="Glucose-6-phosphate isomerase like protein, domain 1"/>
    <property type="match status" value="1"/>
</dbReference>
<gene>
    <name evidence="3" type="ORF">GCM10017781_22350</name>
    <name evidence="4" type="ORF">HNQ07_002270</name>
</gene>
<accession>A0A7W8NPI0</accession>
<reference evidence="3" key="4">
    <citation type="submission" date="2024-05" db="EMBL/GenBank/DDBJ databases">
        <authorList>
            <person name="Sun Q."/>
            <person name="Zhou Y."/>
        </authorList>
    </citation>
    <scope>NUCLEOTIDE SEQUENCE</scope>
    <source>
        <strain evidence="3">CGMCC 1.18437</strain>
    </source>
</reference>
<dbReference type="Proteomes" id="UP000619376">
    <property type="component" value="Unassembled WGS sequence"/>
</dbReference>
<comment type="similarity">
    <text evidence="1">Belongs to the SIS family. PHI subfamily.</text>
</comment>
<dbReference type="EMBL" id="BNAJ01000005">
    <property type="protein sequence ID" value="GHF45484.1"/>
    <property type="molecule type" value="Genomic_DNA"/>
</dbReference>
<dbReference type="GO" id="GO:1901135">
    <property type="term" value="P:carbohydrate derivative metabolic process"/>
    <property type="evidence" value="ECO:0007669"/>
    <property type="project" value="InterPro"/>
</dbReference>
<dbReference type="SUPFAM" id="SSF53697">
    <property type="entry name" value="SIS domain"/>
    <property type="match status" value="1"/>
</dbReference>
<feature type="domain" description="SIS" evidence="2">
    <location>
        <begin position="33"/>
        <end position="179"/>
    </location>
</feature>
<dbReference type="GO" id="GO:0043800">
    <property type="term" value="F:6-phospho-3-hexuloisomerase activity"/>
    <property type="evidence" value="ECO:0007669"/>
    <property type="project" value="UniProtKB-EC"/>
</dbReference>
<sequence>MPQSSDLNVLAHHALSEVGQVLAALDPSAPDRFVEEVTRAGRVAVYGVGREGLTMRALAMRLYHAGVHASVVGDMSAPPLGAGDLLIASAGPGGFSTVNALLGVARAAGARTLLFTAQPGGPAAALADTVVVVPARTMADDHDGAPPTPGSLPMGSVYELSVWLLGDLLIEALVARTGRRPEELSARHTNLE</sequence>